<dbReference type="FunFam" id="3.30.1390.20:FF:000001">
    <property type="entry name" value="50S ribosomal protein L30"/>
    <property type="match status" value="1"/>
</dbReference>
<dbReference type="PANTHER" id="PTHR15892:SF2">
    <property type="entry name" value="LARGE RIBOSOMAL SUBUNIT PROTEIN UL30M"/>
    <property type="match status" value="1"/>
</dbReference>
<accession>A0A1M6RTE4</accession>
<dbReference type="GO" id="GO:0022625">
    <property type="term" value="C:cytosolic large ribosomal subunit"/>
    <property type="evidence" value="ECO:0007669"/>
    <property type="project" value="TreeGrafter"/>
</dbReference>
<dbReference type="GO" id="GO:0003735">
    <property type="term" value="F:structural constituent of ribosome"/>
    <property type="evidence" value="ECO:0007669"/>
    <property type="project" value="InterPro"/>
</dbReference>
<dbReference type="PROSITE" id="PS00634">
    <property type="entry name" value="RIBOSOMAL_L30"/>
    <property type="match status" value="1"/>
</dbReference>
<dbReference type="InterPro" id="IPR036919">
    <property type="entry name" value="Ribo_uL30_ferredoxin-like_sf"/>
</dbReference>
<dbReference type="HAMAP" id="MF_01371_B">
    <property type="entry name" value="Ribosomal_uL30_B"/>
    <property type="match status" value="1"/>
</dbReference>
<name>A0A1M6RTE4_PARC5</name>
<keyword evidence="4 5" id="KW-0687">Ribonucleoprotein</keyword>
<dbReference type="CDD" id="cd01658">
    <property type="entry name" value="Ribosomal_L30"/>
    <property type="match status" value="1"/>
</dbReference>
<dbReference type="Gene3D" id="3.30.1390.20">
    <property type="entry name" value="Ribosomal protein L30, ferredoxin-like fold domain"/>
    <property type="match status" value="1"/>
</dbReference>
<sequence>MANKLKITLVKSTIGAKPKHRKTIEALGLRKIRQTVEKLDNPQMRGMIDKVSHMVEVEEI</sequence>
<dbReference type="EMBL" id="FRAG01000050">
    <property type="protein sequence ID" value="SHK35802.1"/>
    <property type="molecule type" value="Genomic_DNA"/>
</dbReference>
<evidence type="ECO:0000313" key="9">
    <source>
        <dbReference type="Proteomes" id="UP000184465"/>
    </source>
</evidence>
<comment type="subunit">
    <text evidence="2 5">Part of the 50S ribosomal subunit.</text>
</comment>
<dbReference type="AlphaFoldDB" id="A0A1M6RTE4"/>
<keyword evidence="9" id="KW-1185">Reference proteome</keyword>
<gene>
    <name evidence="5" type="primary">rpmD</name>
    <name evidence="8" type="ORF">SAMN02745912_03072</name>
</gene>
<reference evidence="8 9" key="1">
    <citation type="submission" date="2016-11" db="EMBL/GenBank/DDBJ databases">
        <authorList>
            <person name="Jaros S."/>
            <person name="Januszkiewicz K."/>
            <person name="Wedrychowicz H."/>
        </authorList>
    </citation>
    <scope>NUCLEOTIDE SEQUENCE [LARGE SCALE GENOMIC DNA]</scope>
    <source>
        <strain evidence="8 9">DSM 15212</strain>
    </source>
</reference>
<dbReference type="PANTHER" id="PTHR15892">
    <property type="entry name" value="MITOCHONDRIAL RIBOSOMAL PROTEIN L30"/>
    <property type="match status" value="1"/>
</dbReference>
<evidence type="ECO:0000256" key="4">
    <source>
        <dbReference type="ARBA" id="ARBA00023274"/>
    </source>
</evidence>
<organism evidence="8 9">
    <name type="scientific">Paramaledivibacter caminithermalis (strain DSM 15212 / CIP 107654 / DViRD3)</name>
    <name type="common">Clostridium caminithermale</name>
    <dbReference type="NCBI Taxonomy" id="1121301"/>
    <lineage>
        <taxon>Bacteria</taxon>
        <taxon>Bacillati</taxon>
        <taxon>Bacillota</taxon>
        <taxon>Clostridia</taxon>
        <taxon>Peptostreptococcales</taxon>
        <taxon>Caminicellaceae</taxon>
        <taxon>Paramaledivibacter</taxon>
    </lineage>
</organism>
<dbReference type="Proteomes" id="UP000184465">
    <property type="component" value="Unassembled WGS sequence"/>
</dbReference>
<dbReference type="Pfam" id="PF00327">
    <property type="entry name" value="Ribosomal_L30"/>
    <property type="match status" value="1"/>
</dbReference>
<proteinExistence type="inferred from homology"/>
<dbReference type="STRING" id="1121301.SAMN02745912_03072"/>
<evidence type="ECO:0000256" key="5">
    <source>
        <dbReference type="HAMAP-Rule" id="MF_01371"/>
    </source>
</evidence>
<evidence type="ECO:0000256" key="2">
    <source>
        <dbReference type="ARBA" id="ARBA00011838"/>
    </source>
</evidence>
<dbReference type="InterPro" id="IPR016082">
    <property type="entry name" value="Ribosomal_uL30_ferredoxin-like"/>
</dbReference>
<dbReference type="SUPFAM" id="SSF55129">
    <property type="entry name" value="Ribosomal protein L30p/L7e"/>
    <property type="match status" value="1"/>
</dbReference>
<dbReference type="PIRSF" id="PIRSF002211">
    <property type="entry name" value="Ribosomal_L30_bac-type"/>
    <property type="match status" value="1"/>
</dbReference>
<dbReference type="RefSeq" id="WP_073151991.1">
    <property type="nucleotide sequence ID" value="NZ_FRAG01000050.1"/>
</dbReference>
<dbReference type="InterPro" id="IPR005996">
    <property type="entry name" value="Ribosomal_uL30_bac-type"/>
</dbReference>
<evidence type="ECO:0000313" key="8">
    <source>
        <dbReference type="EMBL" id="SHK35802.1"/>
    </source>
</evidence>
<protein>
    <recommendedName>
        <fullName evidence="5">Large ribosomal subunit protein uL30</fullName>
    </recommendedName>
</protein>
<evidence type="ECO:0000256" key="1">
    <source>
        <dbReference type="ARBA" id="ARBA00007594"/>
    </source>
</evidence>
<comment type="similarity">
    <text evidence="1 5 6">Belongs to the universal ribosomal protein uL30 family.</text>
</comment>
<evidence type="ECO:0000256" key="6">
    <source>
        <dbReference type="RuleBase" id="RU003734"/>
    </source>
</evidence>
<dbReference type="InterPro" id="IPR018038">
    <property type="entry name" value="Ribosomal_uL30_CS"/>
</dbReference>
<dbReference type="GO" id="GO:0006412">
    <property type="term" value="P:translation"/>
    <property type="evidence" value="ECO:0007669"/>
    <property type="project" value="UniProtKB-UniRule"/>
</dbReference>
<dbReference type="NCBIfam" id="TIGR01308">
    <property type="entry name" value="rpmD_bact"/>
    <property type="match status" value="1"/>
</dbReference>
<keyword evidence="3 5" id="KW-0689">Ribosomal protein</keyword>
<evidence type="ECO:0000259" key="7">
    <source>
        <dbReference type="Pfam" id="PF00327"/>
    </source>
</evidence>
<evidence type="ECO:0000256" key="3">
    <source>
        <dbReference type="ARBA" id="ARBA00022980"/>
    </source>
</evidence>
<feature type="domain" description="Large ribosomal subunit protein uL30-like ferredoxin-like fold" evidence="7">
    <location>
        <begin position="5"/>
        <end position="55"/>
    </location>
</feature>
<dbReference type="OrthoDB" id="9812790at2"/>